<dbReference type="RefSeq" id="WP_409930057.1">
    <property type="nucleotide sequence ID" value="NZ_CAKMTQ010000001.1"/>
</dbReference>
<dbReference type="Proteomes" id="UP001295420">
    <property type="component" value="Unassembled WGS sequence"/>
</dbReference>
<dbReference type="AlphaFoldDB" id="A0AAU9Q148"/>
<evidence type="ECO:0000313" key="2">
    <source>
        <dbReference type="EMBL" id="CAH1521436.1"/>
    </source>
</evidence>
<sequence>MNKKITLSLIAIGLTACGTTRPPILENDAWKQVNNIGKDGQYDQDKITSRFNGKRCITTSHKDEKLLLAHTSFKNAKVALEEASLKLEYASMEIKLASENSLKLNNSFNEVAKIKDAAKRDAKLKEIKSNLANAELELKSAGQNFTEANKKFIAATKSLDTAKTSYEQVNSVKPDIQELEHNDLCKAYSFADFYRQKYIELSSDAYLLGTGLDALGLLAGLTGVTAVAFDWHQDALIGSALTLATAMGAKSYTQPGQRSNLYLQGAQRMQCIVNTSPRVLNSSIDYNQLVGMKREVYESIRKINLVPLSTIESARNTTADTSLTKEKIEQHISTFLELKKNSSEIKNQITKSISLVESMPDQIILTTKEAELKFNSSFVSSAPDFNKSLSIIQGAISQQMLNQQQIQRLEALFPEKVLLPETKKTEKSSSRTSYDNLSKLVTLSNELLDKRETLMSELVNFTDVNAALKLCNAI</sequence>
<name>A0AAU9Q148_9VIBR</name>
<accession>A0AAU9Q148</accession>
<gene>
    <name evidence="2" type="ORF">THF1D04_10883</name>
</gene>
<reference evidence="2" key="1">
    <citation type="submission" date="2022-01" db="EMBL/GenBank/DDBJ databases">
        <authorList>
            <person name="Lagorce A."/>
        </authorList>
    </citation>
    <scope>NUCLEOTIDE SEQUENCE</scope>
    <source>
        <strain evidence="2">Th15_F1_D04</strain>
    </source>
</reference>
<proteinExistence type="predicted"/>
<comment type="caution">
    <text evidence="2">The sequence shown here is derived from an EMBL/GenBank/DDBJ whole genome shotgun (WGS) entry which is preliminary data.</text>
</comment>
<evidence type="ECO:0000313" key="3">
    <source>
        <dbReference type="Proteomes" id="UP001295420"/>
    </source>
</evidence>
<evidence type="ECO:0008006" key="4">
    <source>
        <dbReference type="Google" id="ProtNLM"/>
    </source>
</evidence>
<dbReference type="EMBL" id="CAKMTQ010000001">
    <property type="protein sequence ID" value="CAH1521436.1"/>
    <property type="molecule type" value="Genomic_DNA"/>
</dbReference>
<evidence type="ECO:0000256" key="1">
    <source>
        <dbReference type="SAM" id="Coils"/>
    </source>
</evidence>
<feature type="coiled-coil region" evidence="1">
    <location>
        <begin position="117"/>
        <end position="151"/>
    </location>
</feature>
<protein>
    <recommendedName>
        <fullName evidence="4">Lipoprotein</fullName>
    </recommendedName>
</protein>
<dbReference type="PROSITE" id="PS51257">
    <property type="entry name" value="PROKAR_LIPOPROTEIN"/>
    <property type="match status" value="1"/>
</dbReference>
<organism evidence="2 3">
    <name type="scientific">Vibrio owensii</name>
    <dbReference type="NCBI Taxonomy" id="696485"/>
    <lineage>
        <taxon>Bacteria</taxon>
        <taxon>Pseudomonadati</taxon>
        <taxon>Pseudomonadota</taxon>
        <taxon>Gammaproteobacteria</taxon>
        <taxon>Vibrionales</taxon>
        <taxon>Vibrionaceae</taxon>
        <taxon>Vibrio</taxon>
    </lineage>
</organism>
<keyword evidence="1" id="KW-0175">Coiled coil</keyword>